<keyword evidence="1" id="KW-0812">Transmembrane</keyword>
<dbReference type="EMBL" id="JBFXLQ010000075">
    <property type="protein sequence ID" value="KAL2861099.1"/>
    <property type="molecule type" value="Genomic_DNA"/>
</dbReference>
<dbReference type="GeneID" id="98145571"/>
<comment type="caution">
    <text evidence="2">The sequence shown here is derived from an EMBL/GenBank/DDBJ whole genome shotgun (WGS) entry which is preliminary data.</text>
</comment>
<gene>
    <name evidence="2" type="ORF">BJX67DRAFT_367239</name>
</gene>
<dbReference type="Proteomes" id="UP001610432">
    <property type="component" value="Unassembled WGS sequence"/>
</dbReference>
<feature type="transmembrane region" description="Helical" evidence="1">
    <location>
        <begin position="49"/>
        <end position="68"/>
    </location>
</feature>
<protein>
    <submittedName>
        <fullName evidence="2">Uncharacterized protein</fullName>
    </submittedName>
</protein>
<dbReference type="RefSeq" id="XP_070880993.1">
    <property type="nucleotide sequence ID" value="XM_071030499.1"/>
</dbReference>
<keyword evidence="3" id="KW-1185">Reference proteome</keyword>
<reference evidence="2 3" key="1">
    <citation type="submission" date="2024-07" db="EMBL/GenBank/DDBJ databases">
        <title>Section-level genome sequencing and comparative genomics of Aspergillus sections Usti and Cavernicolus.</title>
        <authorList>
            <consortium name="Lawrence Berkeley National Laboratory"/>
            <person name="Nybo J.L."/>
            <person name="Vesth T.C."/>
            <person name="Theobald S."/>
            <person name="Frisvad J.C."/>
            <person name="Larsen T.O."/>
            <person name="Kjaerboelling I."/>
            <person name="Rothschild-Mancinelli K."/>
            <person name="Lyhne E.K."/>
            <person name="Kogle M.E."/>
            <person name="Barry K."/>
            <person name="Clum A."/>
            <person name="Na H."/>
            <person name="Ledsgaard L."/>
            <person name="Lin J."/>
            <person name="Lipzen A."/>
            <person name="Kuo A."/>
            <person name="Riley R."/>
            <person name="Mondo S."/>
            <person name="Labutti K."/>
            <person name="Haridas S."/>
            <person name="Pangalinan J."/>
            <person name="Salamov A.A."/>
            <person name="Simmons B.A."/>
            <person name="Magnuson J.K."/>
            <person name="Chen J."/>
            <person name="Drula E."/>
            <person name="Henrissat B."/>
            <person name="Wiebenga A."/>
            <person name="Lubbers R.J."/>
            <person name="Gomes A.C."/>
            <person name="Macurrencykelacurrency M.R."/>
            <person name="Stajich J."/>
            <person name="Grigoriev I.V."/>
            <person name="Mortensen U.H."/>
            <person name="De Vries R.P."/>
            <person name="Baker S.E."/>
            <person name="Andersen M.R."/>
        </authorList>
    </citation>
    <scope>NUCLEOTIDE SEQUENCE [LARGE SCALE GENOMIC DNA]</scope>
    <source>
        <strain evidence="2 3">CBS 449.75</strain>
    </source>
</reference>
<evidence type="ECO:0000313" key="2">
    <source>
        <dbReference type="EMBL" id="KAL2861099.1"/>
    </source>
</evidence>
<sequence length="69" mass="7972">MCNVKQLPSSNKVILILIARAQIKRNRSEIAGRNRIAFDFYFVTFCQHLAFLLFLLLLLCSLMVTLLLD</sequence>
<proteinExistence type="predicted"/>
<name>A0ABR4L995_9EURO</name>
<keyword evidence="1" id="KW-0472">Membrane</keyword>
<evidence type="ECO:0000313" key="3">
    <source>
        <dbReference type="Proteomes" id="UP001610432"/>
    </source>
</evidence>
<keyword evidence="1" id="KW-1133">Transmembrane helix</keyword>
<organism evidence="2 3">
    <name type="scientific">Aspergillus lucknowensis</name>
    <dbReference type="NCBI Taxonomy" id="176173"/>
    <lineage>
        <taxon>Eukaryota</taxon>
        <taxon>Fungi</taxon>
        <taxon>Dikarya</taxon>
        <taxon>Ascomycota</taxon>
        <taxon>Pezizomycotina</taxon>
        <taxon>Eurotiomycetes</taxon>
        <taxon>Eurotiomycetidae</taxon>
        <taxon>Eurotiales</taxon>
        <taxon>Aspergillaceae</taxon>
        <taxon>Aspergillus</taxon>
        <taxon>Aspergillus subgen. Nidulantes</taxon>
    </lineage>
</organism>
<accession>A0ABR4L995</accession>
<evidence type="ECO:0000256" key="1">
    <source>
        <dbReference type="SAM" id="Phobius"/>
    </source>
</evidence>